<gene>
    <name evidence="1" type="ORF">ACFQHR_18225</name>
</gene>
<dbReference type="InterPro" id="IPR011050">
    <property type="entry name" value="Pectin_lyase_fold/virulence"/>
</dbReference>
<reference evidence="2" key="1">
    <citation type="journal article" date="2019" name="Int. J. Syst. Evol. Microbiol.">
        <title>The Global Catalogue of Microorganisms (GCM) 10K type strain sequencing project: providing services to taxonomists for standard genome sequencing and annotation.</title>
        <authorList>
            <consortium name="The Broad Institute Genomics Platform"/>
            <consortium name="The Broad Institute Genome Sequencing Center for Infectious Disease"/>
            <person name="Wu L."/>
            <person name="Ma J."/>
        </authorList>
    </citation>
    <scope>NUCLEOTIDE SEQUENCE [LARGE SCALE GENOMIC DNA]</scope>
    <source>
        <strain evidence="2">CGMCC 4.7393</strain>
    </source>
</reference>
<evidence type="ECO:0008006" key="3">
    <source>
        <dbReference type="Google" id="ProtNLM"/>
    </source>
</evidence>
<comment type="caution">
    <text evidence="1">The sequence shown here is derived from an EMBL/GenBank/DDBJ whole genome shotgun (WGS) entry which is preliminary data.</text>
</comment>
<keyword evidence="2" id="KW-1185">Reference proteome</keyword>
<dbReference type="Proteomes" id="UP001596405">
    <property type="component" value="Unassembled WGS sequence"/>
</dbReference>
<name>A0ABW2DTI8_9BACT</name>
<dbReference type="SUPFAM" id="SSF51126">
    <property type="entry name" value="Pectin lyase-like"/>
    <property type="match status" value="1"/>
</dbReference>
<evidence type="ECO:0000313" key="2">
    <source>
        <dbReference type="Proteomes" id="UP001596405"/>
    </source>
</evidence>
<dbReference type="RefSeq" id="WP_066621157.1">
    <property type="nucleotide sequence ID" value="NZ_JBHSYQ010000016.1"/>
</dbReference>
<protein>
    <recommendedName>
        <fullName evidence="3">Right-handed parallel beta-helix repeat-containing protein</fullName>
    </recommendedName>
</protein>
<proteinExistence type="predicted"/>
<dbReference type="EMBL" id="JBHSYQ010000016">
    <property type="protein sequence ID" value="MFC6999579.1"/>
    <property type="molecule type" value="Genomic_DNA"/>
</dbReference>
<sequence>MSKFTKTGNWFVDSFYGNDSTGTGTKENPFATLERAHTAASNGHTVVFTGKFFPNLPSTKALHWVGEGEAICDGSNLASGAYGFNSGTWASITGVKFQFYQGGARAYAQSSANTISESTFNFCSIFSSGNVWSIERCILNEVEFTRQFAGVSTVNLRKNTFTKCTGILRVPNSSAASAAYAYTIVDNYFHGCEGVQFELPADRVANSEFNHNNISGTLGGRTAAQWAAYGDGSYMNSGYSETPANTFNDFQAGRDSTNFYYNDYTLKPTSILINAAKDRLEIGAKRVGYRFTAENIWNNYRNIAETNNITYDAGLGFMLLDDGIGAGTFTSTKIPKPQGMLDIINLFAAFVYSGANAVQYIDQTPNAARDTTINQRFSFDCDFAYQEDEMFGDPIWTKQEFNRRIRIDSNGYGVADDGYNVASAQIPMCDFFYIRFTLRNTAA</sequence>
<organism evidence="1 2">
    <name type="scientific">Rufibacter roseus</name>
    <dbReference type="NCBI Taxonomy" id="1567108"/>
    <lineage>
        <taxon>Bacteria</taxon>
        <taxon>Pseudomonadati</taxon>
        <taxon>Bacteroidota</taxon>
        <taxon>Cytophagia</taxon>
        <taxon>Cytophagales</taxon>
        <taxon>Hymenobacteraceae</taxon>
        <taxon>Rufibacter</taxon>
    </lineage>
</organism>
<dbReference type="Gene3D" id="3.30.1910.20">
    <property type="entry name" value="asparaginyl-tRNA synthetase, N-terminal domain"/>
    <property type="match status" value="1"/>
</dbReference>
<accession>A0ABW2DTI8</accession>
<evidence type="ECO:0000313" key="1">
    <source>
        <dbReference type="EMBL" id="MFC6999579.1"/>
    </source>
</evidence>